<reference evidence="1" key="1">
    <citation type="journal article" date="2021" name="New Phytol.">
        <title>Evolutionary innovations through gain and loss of genes in the ectomycorrhizal Boletales.</title>
        <authorList>
            <person name="Wu G."/>
            <person name="Miyauchi S."/>
            <person name="Morin E."/>
            <person name="Kuo A."/>
            <person name="Drula E."/>
            <person name="Varga T."/>
            <person name="Kohler A."/>
            <person name="Feng B."/>
            <person name="Cao Y."/>
            <person name="Lipzen A."/>
            <person name="Daum C."/>
            <person name="Hundley H."/>
            <person name="Pangilinan J."/>
            <person name="Johnson J."/>
            <person name="Barry K."/>
            <person name="LaButti K."/>
            <person name="Ng V."/>
            <person name="Ahrendt S."/>
            <person name="Min B."/>
            <person name="Choi I.G."/>
            <person name="Park H."/>
            <person name="Plett J.M."/>
            <person name="Magnuson J."/>
            <person name="Spatafora J.W."/>
            <person name="Nagy L.G."/>
            <person name="Henrissat B."/>
            <person name="Grigoriev I.V."/>
            <person name="Yang Z.L."/>
            <person name="Xu J."/>
            <person name="Martin F.M."/>
        </authorList>
    </citation>
    <scope>NUCLEOTIDE SEQUENCE</scope>
    <source>
        <strain evidence="1">ATCC 28755</strain>
    </source>
</reference>
<organism evidence="1 2">
    <name type="scientific">Hygrophoropsis aurantiaca</name>
    <dbReference type="NCBI Taxonomy" id="72124"/>
    <lineage>
        <taxon>Eukaryota</taxon>
        <taxon>Fungi</taxon>
        <taxon>Dikarya</taxon>
        <taxon>Basidiomycota</taxon>
        <taxon>Agaricomycotina</taxon>
        <taxon>Agaricomycetes</taxon>
        <taxon>Agaricomycetidae</taxon>
        <taxon>Boletales</taxon>
        <taxon>Coniophorineae</taxon>
        <taxon>Hygrophoropsidaceae</taxon>
        <taxon>Hygrophoropsis</taxon>
    </lineage>
</organism>
<proteinExistence type="predicted"/>
<dbReference type="Proteomes" id="UP000790377">
    <property type="component" value="Unassembled WGS sequence"/>
</dbReference>
<gene>
    <name evidence="1" type="ORF">BJ138DRAFT_1148388</name>
</gene>
<accession>A0ACB8AHH4</accession>
<comment type="caution">
    <text evidence="1">The sequence shown here is derived from an EMBL/GenBank/DDBJ whole genome shotgun (WGS) entry which is preliminary data.</text>
</comment>
<name>A0ACB8AHH4_9AGAM</name>
<dbReference type="EMBL" id="MU267652">
    <property type="protein sequence ID" value="KAH7912391.1"/>
    <property type="molecule type" value="Genomic_DNA"/>
</dbReference>
<evidence type="ECO:0000313" key="1">
    <source>
        <dbReference type="EMBL" id="KAH7912391.1"/>
    </source>
</evidence>
<keyword evidence="2" id="KW-1185">Reference proteome</keyword>
<evidence type="ECO:0000313" key="2">
    <source>
        <dbReference type="Proteomes" id="UP000790377"/>
    </source>
</evidence>
<protein>
    <submittedName>
        <fullName evidence="1">Uncharacterized protein</fullName>
    </submittedName>
</protein>
<sequence>MAFSSHPGQAGYMTSASAASTSDPSRSNIRAFYANSSAGYGDFSNNNMSHPNWGQHSDSEIARNNSAYQNDFSHHCQRIVQAQGSPGLIQMQSFRSPSVVSAGGSDYSHQLPLVGRTQGLNHDALANVGPSQHESLHNSSLHNSFQHFGRPDLHVPSNYFAPMIQGLVYGGEGGGSFGPAESMKSVHVYAPRPLAPRKSLRHYPYRLARPPKPSPPSPLAGISPLASSSSSLQNIPQPVAIHGELNQDNPVRPWDRLGLAQYAIYPCKWISEDGVPCGMYVASDRNSILRHHEARHGVNHVEEILCRWDGLCPNNSRKMLPASIPRHLETHFGIKWGCSSCDFIATRHYTVEEHTAKNTDCSEAIVKEVHGSGVLFVDVSTRAKGQ</sequence>